<dbReference type="Proteomes" id="UP000039046">
    <property type="component" value="Unassembled WGS sequence"/>
</dbReference>
<gene>
    <name evidence="3" type="ORF">VHEMI06144</name>
</gene>
<evidence type="ECO:0000256" key="1">
    <source>
        <dbReference type="SAM" id="MobiDB-lite"/>
    </source>
</evidence>
<feature type="domain" description="2EXR" evidence="2">
    <location>
        <begin position="76"/>
        <end position="168"/>
    </location>
</feature>
<proteinExistence type="predicted"/>
<evidence type="ECO:0000259" key="2">
    <source>
        <dbReference type="Pfam" id="PF20150"/>
    </source>
</evidence>
<keyword evidence="4" id="KW-1185">Reference proteome</keyword>
<feature type="compositionally biased region" description="Basic and acidic residues" evidence="1">
    <location>
        <begin position="1"/>
        <end position="18"/>
    </location>
</feature>
<name>A0A0A1TIQ6_9HYPO</name>
<dbReference type="EMBL" id="CDHN01000003">
    <property type="protein sequence ID" value="CEJ90353.1"/>
    <property type="molecule type" value="Genomic_DNA"/>
</dbReference>
<dbReference type="Pfam" id="PF20150">
    <property type="entry name" value="2EXR"/>
    <property type="match status" value="1"/>
</dbReference>
<organism evidence="3 4">
    <name type="scientific">[Torrubiella] hemipterigena</name>
    <dbReference type="NCBI Taxonomy" id="1531966"/>
    <lineage>
        <taxon>Eukaryota</taxon>
        <taxon>Fungi</taxon>
        <taxon>Dikarya</taxon>
        <taxon>Ascomycota</taxon>
        <taxon>Pezizomycotina</taxon>
        <taxon>Sordariomycetes</taxon>
        <taxon>Hypocreomycetidae</taxon>
        <taxon>Hypocreales</taxon>
        <taxon>Clavicipitaceae</taxon>
        <taxon>Clavicipitaceae incertae sedis</taxon>
        <taxon>'Torrubiella' clade</taxon>
    </lineage>
</organism>
<dbReference type="HOGENOM" id="CLU_829016_0_0_1"/>
<evidence type="ECO:0000313" key="3">
    <source>
        <dbReference type="EMBL" id="CEJ90353.1"/>
    </source>
</evidence>
<sequence length="364" mass="41875">MAREKDSPEKRARGERMAPTKPQLQQYIYDQHKFRSMAIRPPNQPAVQVHGSSTEDTAVDATVESSAASANAVVGFPLLTQLPVELQSIIWKAAIPVARPTAYEIIPIIQPIHYNEDGTVNRDNLLWRVHFYNATYNGRSSNDHITTLSSLLLCCHQASKIAIAAYQYSQPELPISIRDLRHKIDGGSDLVIVRAGWQLACSHGPYMWHNMERSTELHALGFHWPGPEQVEKFWPCERICRRALWLWHGLRIFYIVVDPKYLNPKPWDPNEERFWGEDDDSDGPGQIAPFVENYRQDYERGERRFFYVGGRQYFEVPTEVVAEAGDLEEVAEAITMARRFLNEWHEYNTDSSFISCLVLSWKDA</sequence>
<evidence type="ECO:0000313" key="4">
    <source>
        <dbReference type="Proteomes" id="UP000039046"/>
    </source>
</evidence>
<reference evidence="3 4" key="1">
    <citation type="journal article" date="2015" name="Genome Announc.">
        <title>Draft Genome Sequence and Gene Annotation of the Entomopathogenic Fungus Verticillium hemipterigenum.</title>
        <authorList>
            <person name="Horn F."/>
            <person name="Habel A."/>
            <person name="Scharf D.H."/>
            <person name="Dworschak J."/>
            <person name="Brakhage A.A."/>
            <person name="Guthke R."/>
            <person name="Hertweck C."/>
            <person name="Linde J."/>
        </authorList>
    </citation>
    <scope>NUCLEOTIDE SEQUENCE [LARGE SCALE GENOMIC DNA]</scope>
</reference>
<protein>
    <recommendedName>
        <fullName evidence="2">2EXR domain-containing protein</fullName>
    </recommendedName>
</protein>
<feature type="region of interest" description="Disordered" evidence="1">
    <location>
        <begin position="1"/>
        <end position="22"/>
    </location>
</feature>
<dbReference type="OrthoDB" id="4799815at2759"/>
<dbReference type="InterPro" id="IPR045518">
    <property type="entry name" value="2EXR"/>
</dbReference>
<accession>A0A0A1TIQ6</accession>
<dbReference type="AlphaFoldDB" id="A0A0A1TIQ6"/>